<dbReference type="Gene3D" id="2.60.40.3110">
    <property type="match status" value="1"/>
</dbReference>
<dbReference type="FunFam" id="3.10.20.410:FF:000001">
    <property type="entry name" value="Fimbrial outer membrane usher protein"/>
    <property type="match status" value="1"/>
</dbReference>
<dbReference type="GO" id="GO:0009279">
    <property type="term" value="C:cell outer membrane"/>
    <property type="evidence" value="ECO:0007669"/>
    <property type="project" value="UniProtKB-SubCell"/>
</dbReference>
<dbReference type="InterPro" id="IPR000015">
    <property type="entry name" value="Fimb_usher"/>
</dbReference>
<keyword evidence="6" id="KW-0732">Signal</keyword>
<evidence type="ECO:0000256" key="4">
    <source>
        <dbReference type="ARBA" id="ARBA00022452"/>
    </source>
</evidence>
<evidence type="ECO:0000256" key="2">
    <source>
        <dbReference type="ARBA" id="ARBA00008064"/>
    </source>
</evidence>
<dbReference type="RefSeq" id="WP_040263400.1">
    <property type="nucleotide sequence ID" value="NZ_CP050855.1"/>
</dbReference>
<comment type="subcellular location">
    <subcellularLocation>
        <location evidence="1 9">Cell outer membrane</location>
        <topology evidence="1 9">Multi-pass membrane protein</topology>
    </subcellularLocation>
</comment>
<evidence type="ECO:0000313" key="11">
    <source>
        <dbReference type="Proteomes" id="UP000042738"/>
    </source>
</evidence>
<dbReference type="Proteomes" id="UP000042738">
    <property type="component" value="Chromosome"/>
</dbReference>
<dbReference type="InterPro" id="IPR043142">
    <property type="entry name" value="PapC-like_C_sf"/>
</dbReference>
<gene>
    <name evidence="10" type="ORF">SYMBAF_02510</name>
</gene>
<keyword evidence="5 9" id="KW-0812">Transmembrane</keyword>
<evidence type="ECO:0000256" key="8">
    <source>
        <dbReference type="ARBA" id="ARBA00023237"/>
    </source>
</evidence>
<keyword evidence="9" id="KW-1029">Fimbrium biogenesis</keyword>
<dbReference type="InterPro" id="IPR042186">
    <property type="entry name" value="FimD_plug_dom"/>
</dbReference>
<dbReference type="STRING" id="138074.SYMBAF_100371"/>
<dbReference type="InterPro" id="IPR037224">
    <property type="entry name" value="PapC_N_sf"/>
</dbReference>
<dbReference type="Gene3D" id="2.60.40.2610">
    <property type="entry name" value="Outer membrane usher protein FimD, plug domain"/>
    <property type="match status" value="1"/>
</dbReference>
<evidence type="ECO:0000313" key="10">
    <source>
        <dbReference type="EMBL" id="QLH62039.1"/>
    </source>
</evidence>
<dbReference type="Pfam" id="PF13953">
    <property type="entry name" value="PapC_C"/>
    <property type="match status" value="1"/>
</dbReference>
<protein>
    <submittedName>
        <fullName evidence="10">Fimbria/pilus outer membrane usher protein</fullName>
    </submittedName>
</protein>
<evidence type="ECO:0000256" key="3">
    <source>
        <dbReference type="ARBA" id="ARBA00022448"/>
    </source>
</evidence>
<sequence length="834" mass="90423">MRFWISFIALTVWSALLPVCAVAKNYVFDASQLGENVSNADIALFNQGRQLPGTYTVDVLVNREHVGSENIVFRSRETEQGKSGLEACLSVEQLSRYGVKVEDHPGLTGTPDENCADLSAIPQAQVEFQFSSQQLLLSIPQVAMRPIVWGIAPESLWDDGLPAFLMNYRFSNTQTEYKGNYRSRNSSQYVQLEPGANIGPWRLRNNTAWHKSQGQPVRWQKSYTYAERGLNRLKSRLTLGEQFTPSNVFDSFPFRGVMLHSDDTMVAASMRAFAPVVRGIARTHARVEVKQNGYTLYNAVVAPGAFALTDLSASNSGGELEVTVWETDGKPQVFTVPWQTPAIALKTGYLSYSVMVGQYRSSHSEGEAPAVGQVTVMYGLPRSLTAYGGLQATENYRAVTTGLGASLGRWGALSLDGTQSDQKRNDSKNETGASWRLRYSNSVETTNSAFTLESYQYSSAGYNTLSDVLDVYHSGRNDNQRERSKSLSTVTLSQSLGDAGYIGLNGSRETYRNHSGHKDSWGGSYGTTIKNVSLSLNWTQSHSRHGEQQRNNSLFSISASVPLDWWLGGNTRANYQMTSPSSGGSTQQVGLSGQAFDRQLNWNVSQSWRSVKNSSNHSTGMARLGWSGNCGQLSGSYSYSDTSSQTGMDAAGGIIISSEGMTLAQPLDMNNGVALVAAPGASGVPVNGWPGVKTDYRGYTTLSYLIPYQQNTVSLDPTRLPADAEITQTDVKVIPTKGAVTRAAFATHVGGRALISLKRPDGQVLSFGALATLSSKDGGTSGVVGDGGQVYLTGLPDTGQLMVQWGEGQQCRADYLLPGVKAEAGLYMTEAVCR</sequence>
<proteinExistence type="inferred from homology"/>
<evidence type="ECO:0000256" key="1">
    <source>
        <dbReference type="ARBA" id="ARBA00004571"/>
    </source>
</evidence>
<dbReference type="InterPro" id="IPR025885">
    <property type="entry name" value="PapC_N"/>
</dbReference>
<dbReference type="Pfam" id="PF00577">
    <property type="entry name" value="Usher"/>
    <property type="match status" value="1"/>
</dbReference>
<comment type="similarity">
    <text evidence="2 9">Belongs to the fimbrial export usher family.</text>
</comment>
<evidence type="ECO:0000256" key="9">
    <source>
        <dbReference type="RuleBase" id="RU003884"/>
    </source>
</evidence>
<dbReference type="PANTHER" id="PTHR30451:SF9">
    <property type="entry name" value="F1 CAPSULE-ANCHORING PROTEIN"/>
    <property type="match status" value="1"/>
</dbReference>
<keyword evidence="4" id="KW-1134">Transmembrane beta strand</keyword>
<dbReference type="AlphaFoldDB" id="A0A068YXD9"/>
<dbReference type="PROSITE" id="PS01151">
    <property type="entry name" value="FIMBRIAL_USHER"/>
    <property type="match status" value="1"/>
</dbReference>
<dbReference type="GO" id="GO:0015473">
    <property type="term" value="F:fimbrial usher porin activity"/>
    <property type="evidence" value="ECO:0007669"/>
    <property type="project" value="InterPro"/>
</dbReference>
<dbReference type="PANTHER" id="PTHR30451">
    <property type="entry name" value="OUTER MEMBRANE USHER PROTEIN"/>
    <property type="match status" value="1"/>
</dbReference>
<dbReference type="Gene3D" id="2.60.40.2070">
    <property type="match status" value="1"/>
</dbReference>
<name>A0A068YXD9_9GAMM</name>
<organism evidence="10 11">
    <name type="scientific">Serratia symbiotica</name>
    <dbReference type="NCBI Taxonomy" id="138074"/>
    <lineage>
        <taxon>Bacteria</taxon>
        <taxon>Pseudomonadati</taxon>
        <taxon>Pseudomonadota</taxon>
        <taxon>Gammaproteobacteria</taxon>
        <taxon>Enterobacterales</taxon>
        <taxon>Yersiniaceae</taxon>
        <taxon>Serratia</taxon>
    </lineage>
</organism>
<dbReference type="InterPro" id="IPR018030">
    <property type="entry name" value="Fimbrial_membr_usher_CS"/>
</dbReference>
<evidence type="ECO:0000256" key="5">
    <source>
        <dbReference type="ARBA" id="ARBA00022692"/>
    </source>
</evidence>
<keyword evidence="3 9" id="KW-0813">Transport</keyword>
<dbReference type="GO" id="GO:0009297">
    <property type="term" value="P:pilus assembly"/>
    <property type="evidence" value="ECO:0007669"/>
    <property type="project" value="InterPro"/>
</dbReference>
<keyword evidence="7 9" id="KW-0472">Membrane</keyword>
<reference evidence="10 11" key="1">
    <citation type="journal article" date="2014" name="Genome Announc.">
        <title>Whole-Genome Sequence of Serratia symbiotica Strain CWBI-2.3T, a Free-Living Symbiont of the Black Bean Aphid Aphis fabae.</title>
        <authorList>
            <person name="Foray V."/>
            <person name="Grigorescu A.S."/>
            <person name="Sabri A."/>
            <person name="Haubruge E."/>
            <person name="Lognay G."/>
            <person name="Francis F."/>
            <person name="Fauconnier M.L."/>
            <person name="Hance T."/>
            <person name="Thonart P."/>
        </authorList>
    </citation>
    <scope>NUCLEOTIDE SEQUENCE [LARGE SCALE GENOMIC DNA]</scope>
    <source>
        <strain evidence="10">CWBI-2.3</strain>
    </source>
</reference>
<dbReference type="SUPFAM" id="SSF141729">
    <property type="entry name" value="FimD N-terminal domain-like"/>
    <property type="match status" value="1"/>
</dbReference>
<evidence type="ECO:0000256" key="7">
    <source>
        <dbReference type="ARBA" id="ARBA00023136"/>
    </source>
</evidence>
<evidence type="ECO:0000256" key="6">
    <source>
        <dbReference type="ARBA" id="ARBA00022729"/>
    </source>
</evidence>
<dbReference type="EMBL" id="CP050855">
    <property type="protein sequence ID" value="QLH62039.1"/>
    <property type="molecule type" value="Genomic_DNA"/>
</dbReference>
<dbReference type="InterPro" id="IPR025949">
    <property type="entry name" value="PapC-like_C"/>
</dbReference>
<dbReference type="Gene3D" id="3.10.20.410">
    <property type="match status" value="1"/>
</dbReference>
<accession>A0A068YXD9</accession>
<dbReference type="GeneID" id="93735397"/>
<dbReference type="Pfam" id="PF13954">
    <property type="entry name" value="PapC_N"/>
    <property type="match status" value="1"/>
</dbReference>
<keyword evidence="8 9" id="KW-0998">Cell outer membrane</keyword>